<evidence type="ECO:0000313" key="3">
    <source>
        <dbReference type="EMBL" id="TDX11059.1"/>
    </source>
</evidence>
<dbReference type="Proteomes" id="UP000294817">
    <property type="component" value="Unassembled WGS sequence"/>
</dbReference>
<keyword evidence="1" id="KW-0813">Transport</keyword>
<evidence type="ECO:0000313" key="4">
    <source>
        <dbReference type="Proteomes" id="UP000294817"/>
    </source>
</evidence>
<accession>A0A4R8EHF5</accession>
<sequence>MTALINFVIIATIGNISKRFLPKNTGDILTTLIINFTLPMTVFIGITSSQIDLSKLFFVLIGFLGSLLIFWGGKFLLRTLKIEDVKISTVILLAFCGVNIGLFMYPLAEMLWGIESITYFALYDLGNSFIVFGVGKSVAEGKGGKFHIVDLLEFPPFIALILAFLLNGVNLPEFVLSPMMVIKDANNFLIMFLVGFYFNIVSLKVHRRILTISVTTKYLLGLIVSLFTLLIPVSTELQRISLFLSPLLPSAMMAIVYSVKNNYDSELASSFVSLTTLISFIIVFAVTAIMGF</sequence>
<keyword evidence="2" id="KW-0812">Transmembrane</keyword>
<keyword evidence="2" id="KW-0472">Membrane</keyword>
<dbReference type="EMBL" id="SODZ01000017">
    <property type="protein sequence ID" value="TDX11059.1"/>
    <property type="molecule type" value="Genomic_DNA"/>
</dbReference>
<feature type="transmembrane region" description="Helical" evidence="2">
    <location>
        <begin position="28"/>
        <end position="51"/>
    </location>
</feature>
<feature type="transmembrane region" description="Helical" evidence="2">
    <location>
        <begin position="218"/>
        <end position="234"/>
    </location>
</feature>
<feature type="transmembrane region" description="Helical" evidence="2">
    <location>
        <begin position="151"/>
        <end position="168"/>
    </location>
</feature>
<evidence type="ECO:0000256" key="2">
    <source>
        <dbReference type="SAM" id="Phobius"/>
    </source>
</evidence>
<keyword evidence="2" id="KW-1133">Transmembrane helix</keyword>
<dbReference type="PANTHER" id="PTHR36838:SF3">
    <property type="entry name" value="TRANSPORTER AUXIN EFFLUX CARRIER EC FAMILY"/>
    <property type="match status" value="1"/>
</dbReference>
<feature type="transmembrane region" description="Helical" evidence="2">
    <location>
        <begin position="240"/>
        <end position="259"/>
    </location>
</feature>
<dbReference type="RefSeq" id="WP_103876874.1">
    <property type="nucleotide sequence ID" value="NZ_SODZ01000017.1"/>
</dbReference>
<organism evidence="3 4">
    <name type="scientific">Petrotoga sibirica</name>
    <dbReference type="NCBI Taxonomy" id="156202"/>
    <lineage>
        <taxon>Bacteria</taxon>
        <taxon>Thermotogati</taxon>
        <taxon>Thermotogota</taxon>
        <taxon>Thermotogae</taxon>
        <taxon>Petrotogales</taxon>
        <taxon>Petrotogaceae</taxon>
        <taxon>Petrotoga</taxon>
    </lineage>
</organism>
<protein>
    <submittedName>
        <fullName evidence="3">Uncharacterized protein</fullName>
    </submittedName>
</protein>
<evidence type="ECO:0000256" key="1">
    <source>
        <dbReference type="ARBA" id="ARBA00022448"/>
    </source>
</evidence>
<feature type="transmembrane region" description="Helical" evidence="2">
    <location>
        <begin position="271"/>
        <end position="291"/>
    </location>
</feature>
<keyword evidence="4" id="KW-1185">Reference proteome</keyword>
<name>A0A4R8EHF5_9BACT</name>
<gene>
    <name evidence="3" type="ORF">C8D74_11712</name>
</gene>
<proteinExistence type="predicted"/>
<reference evidence="3 4" key="1">
    <citation type="submission" date="2019-03" db="EMBL/GenBank/DDBJ databases">
        <title>Genomic Encyclopedia of Type Strains, Phase IV (KMG-IV): sequencing the most valuable type-strain genomes for metagenomic binning, comparative biology and taxonomic classification.</title>
        <authorList>
            <person name="Goeker M."/>
        </authorList>
    </citation>
    <scope>NUCLEOTIDE SEQUENCE [LARGE SCALE GENOMIC DNA]</scope>
    <source>
        <strain evidence="3 4">DSM 13575</strain>
    </source>
</reference>
<dbReference type="AlphaFoldDB" id="A0A4R8EHF5"/>
<feature type="transmembrane region" description="Helical" evidence="2">
    <location>
        <begin position="120"/>
        <end position="139"/>
    </location>
</feature>
<dbReference type="PANTHER" id="PTHR36838">
    <property type="entry name" value="AUXIN EFFLUX CARRIER FAMILY PROTEIN"/>
    <property type="match status" value="1"/>
</dbReference>
<feature type="transmembrane region" description="Helical" evidence="2">
    <location>
        <begin position="188"/>
        <end position="206"/>
    </location>
</feature>
<feature type="transmembrane region" description="Helical" evidence="2">
    <location>
        <begin position="57"/>
        <end position="77"/>
    </location>
</feature>
<comment type="caution">
    <text evidence="3">The sequence shown here is derived from an EMBL/GenBank/DDBJ whole genome shotgun (WGS) entry which is preliminary data.</text>
</comment>
<feature type="transmembrane region" description="Helical" evidence="2">
    <location>
        <begin position="89"/>
        <end position="108"/>
    </location>
</feature>